<evidence type="ECO:0000256" key="3">
    <source>
        <dbReference type="ARBA" id="ARBA00022777"/>
    </source>
</evidence>
<dbReference type="Proteomes" id="UP001328107">
    <property type="component" value="Unassembled WGS sequence"/>
</dbReference>
<dbReference type="InterPro" id="IPR001245">
    <property type="entry name" value="Ser-Thr/Tyr_kinase_cat_dom"/>
</dbReference>
<keyword evidence="10" id="KW-1185">Reference proteome</keyword>
<dbReference type="InterPro" id="IPR000719">
    <property type="entry name" value="Prot_kinase_dom"/>
</dbReference>
<dbReference type="FunFam" id="1.10.510.10:FF:001408">
    <property type="entry name" value="Tyrosine-protein kinase"/>
    <property type="match status" value="1"/>
</dbReference>
<evidence type="ECO:0000256" key="7">
    <source>
        <dbReference type="RuleBase" id="RU362096"/>
    </source>
</evidence>
<dbReference type="InterPro" id="IPR020635">
    <property type="entry name" value="Tyr_kinase_cat_dom"/>
</dbReference>
<keyword evidence="3 7" id="KW-0418">Kinase</keyword>
<dbReference type="GO" id="GO:0004715">
    <property type="term" value="F:non-membrane spanning protein tyrosine kinase activity"/>
    <property type="evidence" value="ECO:0007669"/>
    <property type="project" value="UniProtKB-EC"/>
</dbReference>
<feature type="domain" description="Protein kinase" evidence="8">
    <location>
        <begin position="52"/>
        <end position="328"/>
    </location>
</feature>
<evidence type="ECO:0000256" key="5">
    <source>
        <dbReference type="ARBA" id="ARBA00023137"/>
    </source>
</evidence>
<feature type="non-terminal residue" evidence="9">
    <location>
        <position position="1"/>
    </location>
</feature>
<name>A0AAN5C0C0_9BILA</name>
<keyword evidence="5 7" id="KW-0829">Tyrosine-protein kinase</keyword>
<feature type="non-terminal residue" evidence="9">
    <location>
        <position position="328"/>
    </location>
</feature>
<comment type="similarity">
    <text evidence="7">Belongs to the protein kinase superfamily. Tyr protein kinase family.</text>
</comment>
<evidence type="ECO:0000256" key="6">
    <source>
        <dbReference type="ARBA" id="ARBA00051245"/>
    </source>
</evidence>
<dbReference type="PROSITE" id="PS00109">
    <property type="entry name" value="PROTEIN_KINASE_TYR"/>
    <property type="match status" value="1"/>
</dbReference>
<dbReference type="EC" id="2.7.10.2" evidence="7"/>
<reference evidence="10" key="1">
    <citation type="submission" date="2022-10" db="EMBL/GenBank/DDBJ databases">
        <title>Genome assembly of Pristionchus species.</title>
        <authorList>
            <person name="Yoshida K."/>
            <person name="Sommer R.J."/>
        </authorList>
    </citation>
    <scope>NUCLEOTIDE SEQUENCE [LARGE SCALE GENOMIC DNA]</scope>
    <source>
        <strain evidence="10">RS5460</strain>
    </source>
</reference>
<dbReference type="EMBL" id="BTRK01000001">
    <property type="protein sequence ID" value="GMR32088.1"/>
    <property type="molecule type" value="Genomic_DNA"/>
</dbReference>
<dbReference type="SUPFAM" id="SSF55550">
    <property type="entry name" value="SH2 domain"/>
    <property type="match status" value="1"/>
</dbReference>
<dbReference type="PRINTS" id="PR00109">
    <property type="entry name" value="TYRKINASE"/>
</dbReference>
<evidence type="ECO:0000259" key="8">
    <source>
        <dbReference type="PROSITE" id="PS50011"/>
    </source>
</evidence>
<comment type="caution">
    <text evidence="9">The sequence shown here is derived from an EMBL/GenBank/DDBJ whole genome shotgun (WGS) entry which is preliminary data.</text>
</comment>
<sequence>IGRTLSHAQFYHGLMPRSDCEELMKNLGDFLINGKSVFILSVMIEKKKIEKVTHIRIIHANCLWSIEEDESKKTTTILALIKLYETERSSHSDAPGPLLKTVVHRPDFYLIHEDIEVGDEIGKGAFGTVHKGKLKKECRLMLRFDHPNIVKVYGIAPGDTPVLIVLELASGGSLKSYCKKNDPVFNESLVNFARDALHGMHYLQTMKVIHRDLAARNCLLGAHHELKISDFGLSHVGDTLHLDTMKSVPVKWLAPETLTTGTFSHKTDVWAYGVLLWEIFSRCKTDPFPGMNNSAAKDLILTRHPPMDPLPNMSTAWKEIMTESFTFV</sequence>
<keyword evidence="4 7" id="KW-0067">ATP-binding</keyword>
<dbReference type="SUPFAM" id="SSF56112">
    <property type="entry name" value="Protein kinase-like (PK-like)"/>
    <property type="match status" value="1"/>
</dbReference>
<dbReference type="InterPro" id="IPR036860">
    <property type="entry name" value="SH2_dom_sf"/>
</dbReference>
<proteinExistence type="inferred from homology"/>
<organism evidence="9 10">
    <name type="scientific">Pristionchus mayeri</name>
    <dbReference type="NCBI Taxonomy" id="1317129"/>
    <lineage>
        <taxon>Eukaryota</taxon>
        <taxon>Metazoa</taxon>
        <taxon>Ecdysozoa</taxon>
        <taxon>Nematoda</taxon>
        <taxon>Chromadorea</taxon>
        <taxon>Rhabditida</taxon>
        <taxon>Rhabditina</taxon>
        <taxon>Diplogasteromorpha</taxon>
        <taxon>Diplogasteroidea</taxon>
        <taxon>Neodiplogasteridae</taxon>
        <taxon>Pristionchus</taxon>
    </lineage>
</organism>
<dbReference type="InterPro" id="IPR008266">
    <property type="entry name" value="Tyr_kinase_AS"/>
</dbReference>
<evidence type="ECO:0000256" key="2">
    <source>
        <dbReference type="ARBA" id="ARBA00022741"/>
    </source>
</evidence>
<dbReference type="Gene3D" id="3.30.505.10">
    <property type="entry name" value="SH2 domain"/>
    <property type="match status" value="1"/>
</dbReference>
<dbReference type="PROSITE" id="PS50011">
    <property type="entry name" value="PROTEIN_KINASE_DOM"/>
    <property type="match status" value="1"/>
</dbReference>
<dbReference type="InterPro" id="IPR011009">
    <property type="entry name" value="Kinase-like_dom_sf"/>
</dbReference>
<protein>
    <recommendedName>
        <fullName evidence="7">Tyrosine-protein kinase</fullName>
        <ecNumber evidence="7">2.7.10.2</ecNumber>
    </recommendedName>
</protein>
<dbReference type="AlphaFoldDB" id="A0AAN5C0C0"/>
<dbReference type="CDD" id="cd00192">
    <property type="entry name" value="PTKc"/>
    <property type="match status" value="1"/>
</dbReference>
<comment type="catalytic activity">
    <reaction evidence="6 7">
        <text>L-tyrosyl-[protein] + ATP = O-phospho-L-tyrosyl-[protein] + ADP + H(+)</text>
        <dbReference type="Rhea" id="RHEA:10596"/>
        <dbReference type="Rhea" id="RHEA-COMP:10136"/>
        <dbReference type="Rhea" id="RHEA-COMP:20101"/>
        <dbReference type="ChEBI" id="CHEBI:15378"/>
        <dbReference type="ChEBI" id="CHEBI:30616"/>
        <dbReference type="ChEBI" id="CHEBI:46858"/>
        <dbReference type="ChEBI" id="CHEBI:61978"/>
        <dbReference type="ChEBI" id="CHEBI:456216"/>
        <dbReference type="EC" id="2.7.10.2"/>
    </reaction>
</comment>
<evidence type="ECO:0000313" key="9">
    <source>
        <dbReference type="EMBL" id="GMR32088.1"/>
    </source>
</evidence>
<dbReference type="PANTHER" id="PTHR24418">
    <property type="entry name" value="TYROSINE-PROTEIN KINASE"/>
    <property type="match status" value="1"/>
</dbReference>
<keyword evidence="2 7" id="KW-0547">Nucleotide-binding</keyword>
<dbReference type="GO" id="GO:0005524">
    <property type="term" value="F:ATP binding"/>
    <property type="evidence" value="ECO:0007669"/>
    <property type="project" value="UniProtKB-KW"/>
</dbReference>
<dbReference type="Gene3D" id="1.10.510.10">
    <property type="entry name" value="Transferase(Phosphotransferase) domain 1"/>
    <property type="match status" value="1"/>
</dbReference>
<accession>A0AAN5C0C0</accession>
<evidence type="ECO:0000313" key="10">
    <source>
        <dbReference type="Proteomes" id="UP001328107"/>
    </source>
</evidence>
<dbReference type="Pfam" id="PF07714">
    <property type="entry name" value="PK_Tyr_Ser-Thr"/>
    <property type="match status" value="1"/>
</dbReference>
<dbReference type="SMART" id="SM00219">
    <property type="entry name" value="TyrKc"/>
    <property type="match status" value="1"/>
</dbReference>
<evidence type="ECO:0000256" key="4">
    <source>
        <dbReference type="ARBA" id="ARBA00022840"/>
    </source>
</evidence>
<dbReference type="InterPro" id="IPR050198">
    <property type="entry name" value="Non-receptor_tyrosine_kinases"/>
</dbReference>
<keyword evidence="1 7" id="KW-0808">Transferase</keyword>
<gene>
    <name evidence="9" type="ORF">PMAYCL1PPCAC_02283</name>
</gene>
<evidence type="ECO:0000256" key="1">
    <source>
        <dbReference type="ARBA" id="ARBA00022679"/>
    </source>
</evidence>
<dbReference type="SMART" id="SM00252">
    <property type="entry name" value="SH2"/>
    <property type="match status" value="1"/>
</dbReference>
<dbReference type="InterPro" id="IPR000980">
    <property type="entry name" value="SH2"/>
</dbReference>